<evidence type="ECO:0000313" key="12">
    <source>
        <dbReference type="RefSeq" id="XP_030544979.1"/>
    </source>
</evidence>
<dbReference type="InterPro" id="IPR003439">
    <property type="entry name" value="ABC_transporter-like_ATP-bd"/>
</dbReference>
<accession>A0A8B8QCU3</accession>
<keyword evidence="8" id="KW-1133">Transmembrane helix</keyword>
<evidence type="ECO:0000256" key="4">
    <source>
        <dbReference type="ARBA" id="ARBA00022692"/>
    </source>
</evidence>
<dbReference type="RefSeq" id="XP_030544979.1">
    <property type="nucleotide sequence ID" value="XM_030689119.2"/>
</dbReference>
<dbReference type="InterPro" id="IPR017871">
    <property type="entry name" value="ABC_transporter-like_CS"/>
</dbReference>
<keyword evidence="4" id="KW-0812">Transmembrane</keyword>
<dbReference type="AlphaFoldDB" id="A0A8B8QCU3"/>
<proteinExistence type="inferred from homology"/>
<dbReference type="KEGG" id="rarg:115751285"/>
<sequence length="356" mass="39148">MGPREVSHKQSWFAGGGLFIAQFLTAANSAPIFWYGGRLLYRGEIEYKHVFQTFFILVSTGRIIAETGSMTADLSKGTNALKAISAILNRKSKMDPDKSDNFSSEKVRGDVEFKQVDFFYPTRPQHLILKDMNLHIGAGKIVALVGKSGSGKSTIVRLIERFYDPTHGTVEVDGIDIRSYNLRGLRSHIALVSQELTILAATIRENIRYGRENATDSEVIAAATLANAHEFVSSMEDGYSTYCGERGVQLSGGQRQRLAIARAILKDSTILLLDEATSALDSESERLIQEALEKTMMGRTCVVVAHRLSTIQRSDKITVLDKGRIVEEGSHSELLAEGENGLYFSLVKVQQLAAAA</sequence>
<protein>
    <submittedName>
        <fullName evidence="12">Multidrug resistance protein</fullName>
    </submittedName>
</protein>
<dbReference type="SMART" id="SM00382">
    <property type="entry name" value="AAA"/>
    <property type="match status" value="1"/>
</dbReference>
<dbReference type="CDD" id="cd03249">
    <property type="entry name" value="ABC_MTABC3_MDL1_MDL2"/>
    <property type="match status" value="1"/>
</dbReference>
<dbReference type="PROSITE" id="PS00211">
    <property type="entry name" value="ABC_TRANSPORTER_1"/>
    <property type="match status" value="1"/>
</dbReference>
<evidence type="ECO:0000256" key="5">
    <source>
        <dbReference type="ARBA" id="ARBA00022737"/>
    </source>
</evidence>
<evidence type="ECO:0000256" key="2">
    <source>
        <dbReference type="ARBA" id="ARBA00007577"/>
    </source>
</evidence>
<evidence type="ECO:0000259" key="10">
    <source>
        <dbReference type="PROSITE" id="PS50893"/>
    </source>
</evidence>
<keyword evidence="6" id="KW-0547">Nucleotide-binding</keyword>
<keyword evidence="9" id="KW-0472">Membrane</keyword>
<dbReference type="FunFam" id="3.40.50.300:FF:000205">
    <property type="entry name" value="ABC transporter B family member 4"/>
    <property type="match status" value="1"/>
</dbReference>
<dbReference type="PROSITE" id="PS50893">
    <property type="entry name" value="ABC_TRANSPORTER_2"/>
    <property type="match status" value="1"/>
</dbReference>
<comment type="subcellular location">
    <subcellularLocation>
        <location evidence="1">Membrane</location>
        <topology evidence="1">Multi-pass membrane protein</topology>
    </subcellularLocation>
</comment>
<evidence type="ECO:0000256" key="9">
    <source>
        <dbReference type="ARBA" id="ARBA00023136"/>
    </source>
</evidence>
<feature type="domain" description="ABC transporter" evidence="10">
    <location>
        <begin position="111"/>
        <end position="347"/>
    </location>
</feature>
<dbReference type="OrthoDB" id="6500128at2759"/>
<dbReference type="GeneID" id="115751285"/>
<dbReference type="GO" id="GO:0015421">
    <property type="term" value="F:ABC-type oligopeptide transporter activity"/>
    <property type="evidence" value="ECO:0007669"/>
    <property type="project" value="TreeGrafter"/>
</dbReference>
<dbReference type="SUPFAM" id="SSF90123">
    <property type="entry name" value="ABC transporter transmembrane region"/>
    <property type="match status" value="1"/>
</dbReference>
<evidence type="ECO:0000256" key="3">
    <source>
        <dbReference type="ARBA" id="ARBA00022448"/>
    </source>
</evidence>
<dbReference type="Gene3D" id="1.20.1560.10">
    <property type="entry name" value="ABC transporter type 1, transmembrane domain"/>
    <property type="match status" value="1"/>
</dbReference>
<keyword evidence="7" id="KW-0067">ATP-binding</keyword>
<dbReference type="Proteomes" id="UP000827889">
    <property type="component" value="Chromosome 4"/>
</dbReference>
<name>A0A8B8QCU3_9MYRT</name>
<dbReference type="PANTHER" id="PTHR43394:SF11">
    <property type="entry name" value="ATP-BINDING CASSETTE TRANSPORTER"/>
    <property type="match status" value="1"/>
</dbReference>
<dbReference type="GO" id="GO:0016887">
    <property type="term" value="F:ATP hydrolysis activity"/>
    <property type="evidence" value="ECO:0007669"/>
    <property type="project" value="InterPro"/>
</dbReference>
<comment type="similarity">
    <text evidence="2">Belongs to the ABC transporter superfamily. ABCB family. Multidrug resistance exporter (TC 3.A.1.201) subfamily.</text>
</comment>
<dbReference type="SUPFAM" id="SSF52540">
    <property type="entry name" value="P-loop containing nucleoside triphosphate hydrolases"/>
    <property type="match status" value="1"/>
</dbReference>
<dbReference type="PANTHER" id="PTHR43394">
    <property type="entry name" value="ATP-DEPENDENT PERMEASE MDL1, MITOCHONDRIAL"/>
    <property type="match status" value="1"/>
</dbReference>
<dbReference type="GO" id="GO:0005524">
    <property type="term" value="F:ATP binding"/>
    <property type="evidence" value="ECO:0007669"/>
    <property type="project" value="UniProtKB-KW"/>
</dbReference>
<dbReference type="GO" id="GO:0090374">
    <property type="term" value="P:oligopeptide export from mitochondrion"/>
    <property type="evidence" value="ECO:0007669"/>
    <property type="project" value="TreeGrafter"/>
</dbReference>
<dbReference type="Gene3D" id="3.40.50.300">
    <property type="entry name" value="P-loop containing nucleotide triphosphate hydrolases"/>
    <property type="match status" value="1"/>
</dbReference>
<evidence type="ECO:0000256" key="7">
    <source>
        <dbReference type="ARBA" id="ARBA00022840"/>
    </source>
</evidence>
<evidence type="ECO:0000256" key="1">
    <source>
        <dbReference type="ARBA" id="ARBA00004141"/>
    </source>
</evidence>
<dbReference type="InterPro" id="IPR003593">
    <property type="entry name" value="AAA+_ATPase"/>
</dbReference>
<dbReference type="Pfam" id="PF00005">
    <property type="entry name" value="ABC_tran"/>
    <property type="match status" value="1"/>
</dbReference>
<evidence type="ECO:0000256" key="8">
    <source>
        <dbReference type="ARBA" id="ARBA00022989"/>
    </source>
</evidence>
<organism evidence="11 12">
    <name type="scientific">Rhodamnia argentea</name>
    <dbReference type="NCBI Taxonomy" id="178133"/>
    <lineage>
        <taxon>Eukaryota</taxon>
        <taxon>Viridiplantae</taxon>
        <taxon>Streptophyta</taxon>
        <taxon>Embryophyta</taxon>
        <taxon>Tracheophyta</taxon>
        <taxon>Spermatophyta</taxon>
        <taxon>Magnoliopsida</taxon>
        <taxon>eudicotyledons</taxon>
        <taxon>Gunneridae</taxon>
        <taxon>Pentapetalae</taxon>
        <taxon>rosids</taxon>
        <taxon>malvids</taxon>
        <taxon>Myrtales</taxon>
        <taxon>Myrtaceae</taxon>
        <taxon>Myrtoideae</taxon>
        <taxon>Myrteae</taxon>
        <taxon>Australasian group</taxon>
        <taxon>Rhodamnia</taxon>
    </lineage>
</organism>
<evidence type="ECO:0000256" key="6">
    <source>
        <dbReference type="ARBA" id="ARBA00022741"/>
    </source>
</evidence>
<reference evidence="12" key="1">
    <citation type="submission" date="2025-08" db="UniProtKB">
        <authorList>
            <consortium name="RefSeq"/>
        </authorList>
    </citation>
    <scope>IDENTIFICATION</scope>
    <source>
        <tissue evidence="12">Leaf</tissue>
    </source>
</reference>
<keyword evidence="3" id="KW-0813">Transport</keyword>
<dbReference type="InterPro" id="IPR039421">
    <property type="entry name" value="Type_1_exporter"/>
</dbReference>
<keyword evidence="11" id="KW-1185">Reference proteome</keyword>
<gene>
    <name evidence="12" type="primary">LOC115751285</name>
</gene>
<dbReference type="InterPro" id="IPR036640">
    <property type="entry name" value="ABC1_TM_sf"/>
</dbReference>
<keyword evidence="5" id="KW-0677">Repeat</keyword>
<dbReference type="GO" id="GO:0005743">
    <property type="term" value="C:mitochondrial inner membrane"/>
    <property type="evidence" value="ECO:0007669"/>
    <property type="project" value="TreeGrafter"/>
</dbReference>
<evidence type="ECO:0000313" key="11">
    <source>
        <dbReference type="Proteomes" id="UP000827889"/>
    </source>
</evidence>
<dbReference type="InterPro" id="IPR027417">
    <property type="entry name" value="P-loop_NTPase"/>
</dbReference>